<gene>
    <name evidence="1" type="ORF">HAND1043_LOCUS9171</name>
</gene>
<evidence type="ECO:0000313" key="1">
    <source>
        <dbReference type="EMBL" id="CAD8742677.1"/>
    </source>
</evidence>
<proteinExistence type="predicted"/>
<dbReference type="AlphaFoldDB" id="A0A7S0TVH2"/>
<name>A0A7S0TVH2_HEMAN</name>
<accession>A0A7S0TVH2</accession>
<dbReference type="EMBL" id="HBFK01014991">
    <property type="protein sequence ID" value="CAD8742677.1"/>
    <property type="molecule type" value="Transcribed_RNA"/>
</dbReference>
<protein>
    <submittedName>
        <fullName evidence="1">Uncharacterized protein</fullName>
    </submittedName>
</protein>
<sequence length="113" mass="12451">MMPYLFSMSVRVLRCLPYSSFPSSLSFSKMALYPSSDRGASTWSPRPPNFFHLCVGSLIMSKKSLRSSRVHSPSDFFPKGQHLSSASGRRQIGHSLIVHPSYFPPPPSFAAGG</sequence>
<organism evidence="1">
    <name type="scientific">Hemiselmis andersenii</name>
    <name type="common">Cryptophyte alga</name>
    <dbReference type="NCBI Taxonomy" id="464988"/>
    <lineage>
        <taxon>Eukaryota</taxon>
        <taxon>Cryptophyceae</taxon>
        <taxon>Cryptomonadales</taxon>
        <taxon>Hemiselmidaceae</taxon>
        <taxon>Hemiselmis</taxon>
    </lineage>
</organism>
<reference evidence="1" key="1">
    <citation type="submission" date="2021-01" db="EMBL/GenBank/DDBJ databases">
        <authorList>
            <person name="Corre E."/>
            <person name="Pelletier E."/>
            <person name="Niang G."/>
            <person name="Scheremetjew M."/>
            <person name="Finn R."/>
            <person name="Kale V."/>
            <person name="Holt S."/>
            <person name="Cochrane G."/>
            <person name="Meng A."/>
            <person name="Brown T."/>
            <person name="Cohen L."/>
        </authorList>
    </citation>
    <scope>NUCLEOTIDE SEQUENCE</scope>
    <source>
        <strain evidence="1">CCMP441</strain>
    </source>
</reference>